<comment type="caution">
    <text evidence="14">The sequence shown here is derived from an EMBL/GenBank/DDBJ whole genome shotgun (WGS) entry which is preliminary data.</text>
</comment>
<accession>A0AA40A3J4</accession>
<evidence type="ECO:0000256" key="4">
    <source>
        <dbReference type="ARBA" id="ARBA00016081"/>
    </source>
</evidence>
<comment type="pathway">
    <text evidence="2 12">Energy metabolism; oxidative phosphorylation.</text>
</comment>
<evidence type="ECO:0000313" key="15">
    <source>
        <dbReference type="Proteomes" id="UP001172102"/>
    </source>
</evidence>
<comment type="function">
    <text evidence="12">Component of the cytochrome c oxidase, the last enzyme in the mitochondrial electron transport chain which drives oxidative phosphorylation.</text>
</comment>
<keyword evidence="9 12" id="KW-0496">Mitochondrion</keyword>
<evidence type="ECO:0000256" key="2">
    <source>
        <dbReference type="ARBA" id="ARBA00004673"/>
    </source>
</evidence>
<dbReference type="EMBL" id="JAUKUA010000006">
    <property type="protein sequence ID" value="KAK0708608.1"/>
    <property type="molecule type" value="Genomic_DNA"/>
</dbReference>
<dbReference type="InterPro" id="IPR014368">
    <property type="entry name" value="Cyt_c_oxidase_su7a_fun"/>
</dbReference>
<keyword evidence="7 13" id="KW-1133">Transmembrane helix</keyword>
<keyword evidence="6 12" id="KW-0999">Mitochondrion inner membrane</keyword>
<evidence type="ECO:0000256" key="7">
    <source>
        <dbReference type="ARBA" id="ARBA00022989"/>
    </source>
</evidence>
<evidence type="ECO:0000256" key="13">
    <source>
        <dbReference type="SAM" id="Phobius"/>
    </source>
</evidence>
<feature type="transmembrane region" description="Helical" evidence="13">
    <location>
        <begin position="14"/>
        <end position="34"/>
    </location>
</feature>
<name>A0AA40A3J4_9PEZI</name>
<keyword evidence="8 12" id="KW-0560">Oxidoreductase</keyword>
<comment type="similarity">
    <text evidence="3 12">Belongs to the fungal cytochrome c oxidase subunit 7a family.</text>
</comment>
<keyword evidence="15" id="KW-1185">Reference proteome</keyword>
<protein>
    <recommendedName>
        <fullName evidence="4 12">Cytochrome c oxidase subunit 9, mitochondrial</fullName>
    </recommendedName>
    <alternativeName>
        <fullName evidence="11 12">Cytochrome c oxidase polypeptide VIIA</fullName>
    </alternativeName>
</protein>
<keyword evidence="5 13" id="KW-0812">Transmembrane</keyword>
<evidence type="ECO:0000313" key="14">
    <source>
        <dbReference type="EMBL" id="KAK0708608.1"/>
    </source>
</evidence>
<dbReference type="GO" id="GO:0004129">
    <property type="term" value="F:cytochrome-c oxidase activity"/>
    <property type="evidence" value="ECO:0007669"/>
    <property type="project" value="TreeGrafter"/>
</dbReference>
<evidence type="ECO:0000256" key="6">
    <source>
        <dbReference type="ARBA" id="ARBA00022792"/>
    </source>
</evidence>
<evidence type="ECO:0000256" key="5">
    <source>
        <dbReference type="ARBA" id="ARBA00022692"/>
    </source>
</evidence>
<gene>
    <name evidence="14" type="ORF">B0H67DRAFT_496365</name>
</gene>
<reference evidence="14" key="1">
    <citation type="submission" date="2023-06" db="EMBL/GenBank/DDBJ databases">
        <title>Genome-scale phylogeny and comparative genomics of the fungal order Sordariales.</title>
        <authorList>
            <consortium name="Lawrence Berkeley National Laboratory"/>
            <person name="Hensen N."/>
            <person name="Bonometti L."/>
            <person name="Westerberg I."/>
            <person name="Brannstrom I.O."/>
            <person name="Guillou S."/>
            <person name="Cros-Aarteil S."/>
            <person name="Calhoun S."/>
            <person name="Haridas S."/>
            <person name="Kuo A."/>
            <person name="Mondo S."/>
            <person name="Pangilinan J."/>
            <person name="Riley R."/>
            <person name="Labutti K."/>
            <person name="Andreopoulos B."/>
            <person name="Lipzen A."/>
            <person name="Chen C."/>
            <person name="Yanf M."/>
            <person name="Daum C."/>
            <person name="Ng V."/>
            <person name="Clum A."/>
            <person name="Steindorff A."/>
            <person name="Ohm R."/>
            <person name="Martin F."/>
            <person name="Silar P."/>
            <person name="Natvig D."/>
            <person name="Lalanne C."/>
            <person name="Gautier V."/>
            <person name="Ament-Velasquez S.L."/>
            <person name="Kruys A."/>
            <person name="Hutchinson M.I."/>
            <person name="Powell A.J."/>
            <person name="Barry K."/>
            <person name="Miller A.N."/>
            <person name="Grigoriev I.V."/>
            <person name="Debuchy R."/>
            <person name="Gladieux P."/>
            <person name="Thoren M.H."/>
            <person name="Johannesson H."/>
        </authorList>
    </citation>
    <scope>NUCLEOTIDE SEQUENCE</scope>
    <source>
        <strain evidence="14">SMH4607-1</strain>
    </source>
</reference>
<evidence type="ECO:0000256" key="11">
    <source>
        <dbReference type="ARBA" id="ARBA00031091"/>
    </source>
</evidence>
<evidence type="ECO:0000256" key="8">
    <source>
        <dbReference type="ARBA" id="ARBA00023002"/>
    </source>
</evidence>
<comment type="subcellular location">
    <subcellularLocation>
        <location evidence="1">Mitochondrion inner membrane</location>
        <topology evidence="1">Single-pass membrane protein</topology>
    </subcellularLocation>
</comment>
<dbReference type="PANTHER" id="PTHR28264">
    <property type="entry name" value="CYTOCHROME C OXIDASE SUBUNIT 7A"/>
    <property type="match status" value="1"/>
</dbReference>
<proteinExistence type="inferred from homology"/>
<dbReference type="GO" id="GO:0016491">
    <property type="term" value="F:oxidoreductase activity"/>
    <property type="evidence" value="ECO:0007669"/>
    <property type="project" value="UniProtKB-KW"/>
</dbReference>
<dbReference type="CDD" id="cd22888">
    <property type="entry name" value="CcO_VIIa_fungal"/>
    <property type="match status" value="1"/>
</dbReference>
<evidence type="ECO:0000256" key="9">
    <source>
        <dbReference type="ARBA" id="ARBA00023128"/>
    </source>
</evidence>
<dbReference type="Proteomes" id="UP001172102">
    <property type="component" value="Unassembled WGS sequence"/>
</dbReference>
<evidence type="ECO:0000256" key="1">
    <source>
        <dbReference type="ARBA" id="ARBA00004434"/>
    </source>
</evidence>
<dbReference type="GO" id="GO:0006123">
    <property type="term" value="P:mitochondrial electron transport, cytochrome c to oxygen"/>
    <property type="evidence" value="ECO:0007669"/>
    <property type="project" value="InterPro"/>
</dbReference>
<dbReference type="AlphaFoldDB" id="A0AA40A3J4"/>
<organism evidence="14 15">
    <name type="scientific">Lasiosphaeris hirsuta</name>
    <dbReference type="NCBI Taxonomy" id="260670"/>
    <lineage>
        <taxon>Eukaryota</taxon>
        <taxon>Fungi</taxon>
        <taxon>Dikarya</taxon>
        <taxon>Ascomycota</taxon>
        <taxon>Pezizomycotina</taxon>
        <taxon>Sordariomycetes</taxon>
        <taxon>Sordariomycetidae</taxon>
        <taxon>Sordariales</taxon>
        <taxon>Lasiosphaeriaceae</taxon>
        <taxon>Lasiosphaeris</taxon>
    </lineage>
</organism>
<evidence type="ECO:0000256" key="12">
    <source>
        <dbReference type="PIRNR" id="PIRNR000283"/>
    </source>
</evidence>
<dbReference type="PANTHER" id="PTHR28264:SF1">
    <property type="entry name" value="CYTOCHROME C OXIDASE SUBUNIT 6C"/>
    <property type="match status" value="1"/>
</dbReference>
<evidence type="ECO:0000256" key="10">
    <source>
        <dbReference type="ARBA" id="ARBA00023136"/>
    </source>
</evidence>
<dbReference type="PIRSF" id="PIRSF000283">
    <property type="entry name" value="COX9"/>
    <property type="match status" value="1"/>
</dbReference>
<dbReference type="GO" id="GO:0005743">
    <property type="term" value="C:mitochondrial inner membrane"/>
    <property type="evidence" value="ECO:0007669"/>
    <property type="project" value="UniProtKB-SubCell"/>
</dbReference>
<sequence length="61" mass="6962">MAVAPITGMLRRTLILDLGIALGLGFVFGNAYWYGYHVPRTNMRDNFYKKLEEDRIAKRGA</sequence>
<evidence type="ECO:0000256" key="3">
    <source>
        <dbReference type="ARBA" id="ARBA00008862"/>
    </source>
</evidence>
<keyword evidence="10 12" id="KW-0472">Membrane</keyword>